<evidence type="ECO:0000256" key="7">
    <source>
        <dbReference type="ARBA" id="ARBA00022862"/>
    </source>
</evidence>
<dbReference type="InterPro" id="IPR050217">
    <property type="entry name" value="Peroxiredoxin"/>
</dbReference>
<dbReference type="Pfam" id="PF00578">
    <property type="entry name" value="AhpC-TSA"/>
    <property type="match status" value="1"/>
</dbReference>
<dbReference type="PROSITE" id="PS51352">
    <property type="entry name" value="THIOREDOXIN_2"/>
    <property type="match status" value="1"/>
</dbReference>
<keyword evidence="7 12" id="KW-0049">Antioxidant</keyword>
<evidence type="ECO:0000256" key="8">
    <source>
        <dbReference type="ARBA" id="ARBA00023002"/>
    </source>
</evidence>
<evidence type="ECO:0000256" key="4">
    <source>
        <dbReference type="ARBA" id="ARBA00013021"/>
    </source>
</evidence>
<evidence type="ECO:0000313" key="15">
    <source>
        <dbReference type="Proteomes" id="UP001631949"/>
    </source>
</evidence>
<dbReference type="InterPro" id="IPR036249">
    <property type="entry name" value="Thioredoxin-like_sf"/>
</dbReference>
<evidence type="ECO:0000256" key="11">
    <source>
        <dbReference type="ARBA" id="ARBA00047572"/>
    </source>
</evidence>
<dbReference type="InterPro" id="IPR017559">
    <property type="entry name" value="AhpC"/>
</dbReference>
<evidence type="ECO:0000256" key="6">
    <source>
        <dbReference type="ARBA" id="ARBA00022559"/>
    </source>
</evidence>
<dbReference type="PIRSF" id="PIRSF000239">
    <property type="entry name" value="AHPC"/>
    <property type="match status" value="1"/>
</dbReference>
<dbReference type="InterPro" id="IPR000866">
    <property type="entry name" value="AhpC/TSA"/>
</dbReference>
<dbReference type="EMBL" id="JBJUVG010000003">
    <property type="protein sequence ID" value="MFM9413426.1"/>
    <property type="molecule type" value="Genomic_DNA"/>
</dbReference>
<dbReference type="InterPro" id="IPR013766">
    <property type="entry name" value="Thioredoxin_domain"/>
</dbReference>
<keyword evidence="12" id="KW-1015">Disulfide bond</keyword>
<dbReference type="Gene3D" id="3.40.30.10">
    <property type="entry name" value="Glutaredoxin"/>
    <property type="match status" value="1"/>
</dbReference>
<comment type="catalytic activity">
    <reaction evidence="11 12">
        <text>a hydroperoxide + NADH + H(+) = an alcohol + NAD(+) + H2O</text>
        <dbReference type="Rhea" id="RHEA:62628"/>
        <dbReference type="ChEBI" id="CHEBI:15377"/>
        <dbReference type="ChEBI" id="CHEBI:15378"/>
        <dbReference type="ChEBI" id="CHEBI:30879"/>
        <dbReference type="ChEBI" id="CHEBI:35924"/>
        <dbReference type="ChEBI" id="CHEBI:57540"/>
        <dbReference type="ChEBI" id="CHEBI:57945"/>
        <dbReference type="EC" id="1.11.1.26"/>
    </reaction>
</comment>
<dbReference type="PANTHER" id="PTHR10681:SF121">
    <property type="entry name" value="ALKYL HYDROPEROXIDE REDUCTASE C"/>
    <property type="match status" value="1"/>
</dbReference>
<dbReference type="NCBIfam" id="TIGR03137">
    <property type="entry name" value="AhpC"/>
    <property type="match status" value="1"/>
</dbReference>
<evidence type="ECO:0000256" key="3">
    <source>
        <dbReference type="ARBA" id="ARBA00011654"/>
    </source>
</evidence>
<comment type="similarity">
    <text evidence="2 12">Belongs to the peroxiredoxin family. AhpC/Prx1 subfamily.</text>
</comment>
<comment type="function">
    <text evidence="12">Thiol-specific peroxidase that catalyzes the reduction of hydrogen peroxide and organic hydroperoxides to water and alcohols, respectively. Plays a role in cell protection against oxidative stress by detoxifying peroxides.</text>
</comment>
<evidence type="ECO:0000256" key="2">
    <source>
        <dbReference type="ARBA" id="ARBA00009796"/>
    </source>
</evidence>
<evidence type="ECO:0000313" key="14">
    <source>
        <dbReference type="EMBL" id="MFM9413426.1"/>
    </source>
</evidence>
<comment type="subunit">
    <text evidence="3">Homodimer; disulfide-linked, upon oxidation. 5 homodimers assemble to form a ring-like decamer.</text>
</comment>
<dbReference type="CDD" id="cd03015">
    <property type="entry name" value="PRX_Typ2cys"/>
    <property type="match status" value="1"/>
</dbReference>
<evidence type="ECO:0000256" key="1">
    <source>
        <dbReference type="ARBA" id="ARBA00004496"/>
    </source>
</evidence>
<protein>
    <recommendedName>
        <fullName evidence="5 12">Alkyl hydroperoxide reductase C</fullName>
        <ecNumber evidence="4 12">1.11.1.26</ecNumber>
    </recommendedName>
    <alternativeName>
        <fullName evidence="10 12">Peroxiredoxin</fullName>
    </alternativeName>
    <alternativeName>
        <fullName evidence="12">Thioredoxin peroxidase</fullName>
    </alternativeName>
</protein>
<accession>A0ABW9GZT6</accession>
<proteinExistence type="inferred from homology"/>
<keyword evidence="8 12" id="KW-0560">Oxidoreductase</keyword>
<dbReference type="RefSeq" id="WP_408977042.1">
    <property type="nucleotide sequence ID" value="NZ_JBJUVG010000003.1"/>
</dbReference>
<reference evidence="14 15" key="1">
    <citation type="journal article" date="2016" name="Int. J. Syst. Evol. Microbiol.">
        <title>Peptococcus simiae sp. nov., isolated from rhesus macaque faeces and emended description of the genus Peptococcus.</title>
        <authorList>
            <person name="Shkoporov A.N."/>
            <person name="Efimov B.A."/>
            <person name="Kondova I."/>
            <person name="Ouwerling B."/>
            <person name="Chaplin A.V."/>
            <person name="Shcherbakova V.A."/>
            <person name="Langermans J.A.M."/>
        </authorList>
    </citation>
    <scope>NUCLEOTIDE SEQUENCE [LARGE SCALE GENOMIC DNA]</scope>
    <source>
        <strain evidence="14 15">M108</strain>
    </source>
</reference>
<dbReference type="GO" id="GO:0102039">
    <property type="term" value="F:NADH-dependent peroxiredoxin activity"/>
    <property type="evidence" value="ECO:0007669"/>
    <property type="project" value="UniProtKB-EC"/>
</dbReference>
<organism evidence="14 15">
    <name type="scientific">Peptococcus simiae</name>
    <dbReference type="NCBI Taxonomy" id="1643805"/>
    <lineage>
        <taxon>Bacteria</taxon>
        <taxon>Bacillati</taxon>
        <taxon>Bacillota</taxon>
        <taxon>Clostridia</taxon>
        <taxon>Eubacteriales</taxon>
        <taxon>Peptococcaceae</taxon>
        <taxon>Peptococcus</taxon>
    </lineage>
</organism>
<evidence type="ECO:0000256" key="10">
    <source>
        <dbReference type="ARBA" id="ARBA00032077"/>
    </source>
</evidence>
<sequence>MSQVRKQIPEFIADGYNPKKEEFVQVSNKDFEGQWTVLMFYPADFTFVCPTELEDMQSQYAKLQELGVEVYSMSTDTHFVHKAWHDHSDAISKLEYTMLADPHKSITRSFDVLDEEAGLAQRATFVIDPDGIIQTVEVNADGIGRDASQIYDKIRAAQFVRENPGEVCPAKWKESGETLTPGLDLVGKI</sequence>
<dbReference type="InterPro" id="IPR024706">
    <property type="entry name" value="Peroxiredoxin_AhpC-typ"/>
</dbReference>
<dbReference type="SUPFAM" id="SSF52833">
    <property type="entry name" value="Thioredoxin-like"/>
    <property type="match status" value="1"/>
</dbReference>
<keyword evidence="15" id="KW-1185">Reference proteome</keyword>
<keyword evidence="12" id="KW-0963">Cytoplasm</keyword>
<name>A0ABW9GZT6_9FIRM</name>
<dbReference type="Proteomes" id="UP001631949">
    <property type="component" value="Unassembled WGS sequence"/>
</dbReference>
<evidence type="ECO:0000256" key="12">
    <source>
        <dbReference type="RuleBase" id="RU366004"/>
    </source>
</evidence>
<comment type="caution">
    <text evidence="14">The sequence shown here is derived from an EMBL/GenBank/DDBJ whole genome shotgun (WGS) entry which is preliminary data.</text>
</comment>
<feature type="domain" description="Thioredoxin" evidence="13">
    <location>
        <begin position="2"/>
        <end position="159"/>
    </location>
</feature>
<dbReference type="EC" id="1.11.1.26" evidence="4 12"/>
<dbReference type="PANTHER" id="PTHR10681">
    <property type="entry name" value="THIOREDOXIN PEROXIDASE"/>
    <property type="match status" value="1"/>
</dbReference>
<keyword evidence="9 12" id="KW-0676">Redox-active center</keyword>
<evidence type="ECO:0000259" key="13">
    <source>
        <dbReference type="PROSITE" id="PS51352"/>
    </source>
</evidence>
<comment type="subcellular location">
    <subcellularLocation>
        <location evidence="1 12">Cytoplasm</location>
    </subcellularLocation>
</comment>
<gene>
    <name evidence="14" type="primary">ahpC</name>
    <name evidence="14" type="ORF">ACKQTC_03495</name>
</gene>
<evidence type="ECO:0000256" key="5">
    <source>
        <dbReference type="ARBA" id="ARBA00017462"/>
    </source>
</evidence>
<evidence type="ECO:0000256" key="9">
    <source>
        <dbReference type="ARBA" id="ARBA00023284"/>
    </source>
</evidence>
<keyword evidence="6 12" id="KW-0575">Peroxidase</keyword>